<reference evidence="7" key="2">
    <citation type="submission" date="2020-09" db="EMBL/GenBank/DDBJ databases">
        <authorList>
            <person name="Sun Q."/>
            <person name="Sedlacek I."/>
        </authorList>
    </citation>
    <scope>NUCLEOTIDE SEQUENCE</scope>
    <source>
        <strain evidence="7">CCM 7905</strain>
    </source>
</reference>
<feature type="chain" id="PRO_5037769504" description="Cutinase" evidence="6">
    <location>
        <begin position="34"/>
        <end position="499"/>
    </location>
</feature>
<dbReference type="InterPro" id="IPR029058">
    <property type="entry name" value="AB_hydrolase_fold"/>
</dbReference>
<dbReference type="PANTHER" id="PTHR33630:SF9">
    <property type="entry name" value="CUTINASE 4"/>
    <property type="match status" value="1"/>
</dbReference>
<dbReference type="EMBL" id="BMCU01000005">
    <property type="protein sequence ID" value="GGG23043.1"/>
    <property type="molecule type" value="Genomic_DNA"/>
</dbReference>
<dbReference type="RefSeq" id="WP_188546774.1">
    <property type="nucleotide sequence ID" value="NZ_BMCU01000005.1"/>
</dbReference>
<protein>
    <recommendedName>
        <fullName evidence="9">Cutinase</fullName>
    </recommendedName>
</protein>
<evidence type="ECO:0000313" key="8">
    <source>
        <dbReference type="Proteomes" id="UP000654257"/>
    </source>
</evidence>
<keyword evidence="3" id="KW-0378">Hydrolase</keyword>
<dbReference type="Gene3D" id="3.40.50.1820">
    <property type="entry name" value="alpha/beta hydrolase"/>
    <property type="match status" value="1"/>
</dbReference>
<feature type="region of interest" description="Disordered" evidence="5">
    <location>
        <begin position="434"/>
        <end position="474"/>
    </location>
</feature>
<reference evidence="7" key="1">
    <citation type="journal article" date="2014" name="Int. J. Syst. Evol. Microbiol.">
        <title>Complete genome sequence of Corynebacterium casei LMG S-19264T (=DSM 44701T), isolated from a smear-ripened cheese.</title>
        <authorList>
            <consortium name="US DOE Joint Genome Institute (JGI-PGF)"/>
            <person name="Walter F."/>
            <person name="Albersmeier A."/>
            <person name="Kalinowski J."/>
            <person name="Ruckert C."/>
        </authorList>
    </citation>
    <scope>NUCLEOTIDE SEQUENCE</scope>
    <source>
        <strain evidence="7">CCM 7905</strain>
    </source>
</reference>
<comment type="caution">
    <text evidence="7">The sequence shown here is derived from an EMBL/GenBank/DDBJ whole genome shotgun (WGS) entry which is preliminary data.</text>
</comment>
<accession>A0A917G532</accession>
<evidence type="ECO:0008006" key="9">
    <source>
        <dbReference type="Google" id="ProtNLM"/>
    </source>
</evidence>
<comment type="similarity">
    <text evidence="1">Belongs to the cutinase family.</text>
</comment>
<dbReference type="Pfam" id="PF01083">
    <property type="entry name" value="Cutinase"/>
    <property type="match status" value="1"/>
</dbReference>
<evidence type="ECO:0000256" key="6">
    <source>
        <dbReference type="SAM" id="SignalP"/>
    </source>
</evidence>
<evidence type="ECO:0000256" key="2">
    <source>
        <dbReference type="ARBA" id="ARBA00022487"/>
    </source>
</evidence>
<dbReference type="PANTHER" id="PTHR33630">
    <property type="entry name" value="CUTINASE RV1984C-RELATED-RELATED"/>
    <property type="match status" value="1"/>
</dbReference>
<organism evidence="7 8">
    <name type="scientific">Rhodococcoides trifolii</name>
    <dbReference type="NCBI Taxonomy" id="908250"/>
    <lineage>
        <taxon>Bacteria</taxon>
        <taxon>Bacillati</taxon>
        <taxon>Actinomycetota</taxon>
        <taxon>Actinomycetes</taxon>
        <taxon>Mycobacteriales</taxon>
        <taxon>Nocardiaceae</taxon>
        <taxon>Rhodococcoides</taxon>
    </lineage>
</organism>
<keyword evidence="8" id="KW-1185">Reference proteome</keyword>
<name>A0A917G532_9NOCA</name>
<keyword evidence="2" id="KW-0719">Serine esterase</keyword>
<gene>
    <name evidence="7" type="ORF">GCM10007304_41070</name>
</gene>
<evidence type="ECO:0000313" key="7">
    <source>
        <dbReference type="EMBL" id="GGG23043.1"/>
    </source>
</evidence>
<sequence length="499" mass="52393">MRLSLTESVRGAAAVLAAAVLCASGVTAGVATAAPVDPDGATPGQAPLQVSDGPPKVDLPTILGIAPKSDELNLDPNNYAQTCPDVLIVALSGGSDTSVDKNPLDEEARLPLQNWIANLTVPTGEKNASTPNRVGWLYVPYPATDGIGIGERNPTYQDSTAEGVASTNRILDENKARCGTATKFVIVGYSIGAEVAERVSVDIGSRPDDAAVNASDVLGVGLVGDPYRPAGTPSIDIAGPSGGGFMSSEPKDYGKLTDKMLWACRPYDLSCDAPRNIAMLPLLLGVFGQVHWDPLDLVSTVTELSNVVAATAARSIAYVFAHPEFATSEESALDVVLRESDRTEPRGTPDPPPTQAQVLAALQWAAGPGREVVNAKLNAERVGFAEDNADIAQLITEPYIAFGFLQHLTYWNALPGREWESDKMIRWITTLAQQDSERRDAEQPPAASTEPAPAQVIPPVAPGSAAPPAQPQVTIDDSFGSLLQSFGIGPQPVPIKSVP</sequence>
<keyword evidence="6" id="KW-0732">Signal</keyword>
<dbReference type="Proteomes" id="UP000654257">
    <property type="component" value="Unassembled WGS sequence"/>
</dbReference>
<dbReference type="SUPFAM" id="SSF53474">
    <property type="entry name" value="alpha/beta-Hydrolases"/>
    <property type="match status" value="1"/>
</dbReference>
<evidence type="ECO:0000256" key="3">
    <source>
        <dbReference type="ARBA" id="ARBA00022801"/>
    </source>
</evidence>
<keyword evidence="4" id="KW-1015">Disulfide bond</keyword>
<evidence type="ECO:0000256" key="1">
    <source>
        <dbReference type="ARBA" id="ARBA00007534"/>
    </source>
</evidence>
<feature type="signal peptide" evidence="6">
    <location>
        <begin position="1"/>
        <end position="33"/>
    </location>
</feature>
<dbReference type="GO" id="GO:0052689">
    <property type="term" value="F:carboxylic ester hydrolase activity"/>
    <property type="evidence" value="ECO:0007669"/>
    <property type="project" value="UniProtKB-KW"/>
</dbReference>
<dbReference type="InterPro" id="IPR000675">
    <property type="entry name" value="Cutinase/axe"/>
</dbReference>
<evidence type="ECO:0000256" key="4">
    <source>
        <dbReference type="ARBA" id="ARBA00023157"/>
    </source>
</evidence>
<dbReference type="SMART" id="SM01110">
    <property type="entry name" value="Cutinase"/>
    <property type="match status" value="1"/>
</dbReference>
<proteinExistence type="inferred from homology"/>
<evidence type="ECO:0000256" key="5">
    <source>
        <dbReference type="SAM" id="MobiDB-lite"/>
    </source>
</evidence>
<feature type="compositionally biased region" description="Low complexity" evidence="5">
    <location>
        <begin position="451"/>
        <end position="473"/>
    </location>
</feature>
<dbReference type="AlphaFoldDB" id="A0A917G532"/>